<sequence>MLEDPKRLKPIQLDSREIEQLAKKGYIEIKNFLPYGVASQLRRSIIHQNHHRAWCLLTRPYQPSQSIKDRIDKPVIDVNRHKQAKRAHTRRKFAFSFYRSANKHENSHQNKRITSQFTDILVKHVCPSLQLSGEITDAFFASFINQQFIGYHTHGSAGKYAFIYQLSKGWRKRYGGQLVLYPKHSRFHRKVIEPRFNSLILLDLSHPMPHHVNCLNTLPYQHRITISGWLK</sequence>
<evidence type="ECO:0000313" key="2">
    <source>
        <dbReference type="EMBL" id="GLX86748.1"/>
    </source>
</evidence>
<dbReference type="Pfam" id="PF13661">
    <property type="entry name" value="2OG-FeII_Oxy_4"/>
    <property type="match status" value="1"/>
</dbReference>
<organism evidence="2 3">
    <name type="scientific">Thalassotalea loyana</name>
    <dbReference type="NCBI Taxonomy" id="280483"/>
    <lineage>
        <taxon>Bacteria</taxon>
        <taxon>Pseudomonadati</taxon>
        <taxon>Pseudomonadota</taxon>
        <taxon>Gammaproteobacteria</taxon>
        <taxon>Alteromonadales</taxon>
        <taxon>Colwelliaceae</taxon>
        <taxon>Thalassotalea</taxon>
    </lineage>
</organism>
<accession>A0ABQ6HF94</accession>
<dbReference type="Gene3D" id="2.60.120.620">
    <property type="entry name" value="q2cbj1_9rhob like domain"/>
    <property type="match status" value="1"/>
</dbReference>
<keyword evidence="3" id="KW-1185">Reference proteome</keyword>
<dbReference type="Proteomes" id="UP001157134">
    <property type="component" value="Unassembled WGS sequence"/>
</dbReference>
<protein>
    <recommendedName>
        <fullName evidence="1">Prolyl 3,4-dihydroxylase TPA1/OFD1 N-terminal domain-containing protein</fullName>
    </recommendedName>
</protein>
<dbReference type="EMBL" id="BSSV01000007">
    <property type="protein sequence ID" value="GLX86748.1"/>
    <property type="molecule type" value="Genomic_DNA"/>
</dbReference>
<name>A0ABQ6HF94_9GAMM</name>
<evidence type="ECO:0000313" key="3">
    <source>
        <dbReference type="Proteomes" id="UP001157134"/>
    </source>
</evidence>
<gene>
    <name evidence="2" type="ORF">tloyanaT_30010</name>
</gene>
<reference evidence="2 3" key="1">
    <citation type="submission" date="2023-03" db="EMBL/GenBank/DDBJ databases">
        <title>Thalassotalea loyana LMG 22536T draft genome sequence.</title>
        <authorList>
            <person name="Sawabe T."/>
        </authorList>
    </citation>
    <scope>NUCLEOTIDE SEQUENCE [LARGE SCALE GENOMIC DNA]</scope>
    <source>
        <strain evidence="2 3">LMG 22536</strain>
    </source>
</reference>
<dbReference type="InterPro" id="IPR039558">
    <property type="entry name" value="TPA1/OFD1_N"/>
</dbReference>
<feature type="domain" description="Prolyl 3,4-dihydroxylase TPA1/OFD1 N-terminal" evidence="1">
    <location>
        <begin position="158"/>
        <end position="231"/>
    </location>
</feature>
<comment type="caution">
    <text evidence="2">The sequence shown here is derived from an EMBL/GenBank/DDBJ whole genome shotgun (WGS) entry which is preliminary data.</text>
</comment>
<proteinExistence type="predicted"/>
<evidence type="ECO:0000259" key="1">
    <source>
        <dbReference type="Pfam" id="PF13661"/>
    </source>
</evidence>